<comment type="similarity">
    <text evidence="1">Belongs to the EPSP synthase family.</text>
</comment>
<organism evidence="6">
    <name type="scientific">marine sediment metagenome</name>
    <dbReference type="NCBI Taxonomy" id="412755"/>
    <lineage>
        <taxon>unclassified sequences</taxon>
        <taxon>metagenomes</taxon>
        <taxon>ecological metagenomes</taxon>
    </lineage>
</organism>
<dbReference type="Pfam" id="PF00275">
    <property type="entry name" value="EPSP_synthase"/>
    <property type="match status" value="1"/>
</dbReference>
<dbReference type="EMBL" id="BART01032750">
    <property type="protein sequence ID" value="GAH14341.1"/>
    <property type="molecule type" value="Genomic_DNA"/>
</dbReference>
<feature type="domain" description="Enolpyruvate transferase" evidence="5">
    <location>
        <begin position="4"/>
        <end position="237"/>
    </location>
</feature>
<proteinExistence type="inferred from homology"/>
<dbReference type="InterPro" id="IPR013792">
    <property type="entry name" value="RNA3'P_cycl/enolpyr_Trfase_a/b"/>
</dbReference>
<reference evidence="6" key="1">
    <citation type="journal article" date="2014" name="Front. Microbiol.">
        <title>High frequency of phylogenetically diverse reductive dehalogenase-homologous genes in deep subseafloor sedimentary metagenomes.</title>
        <authorList>
            <person name="Kawai M."/>
            <person name="Futagami T."/>
            <person name="Toyoda A."/>
            <person name="Takaki Y."/>
            <person name="Nishi S."/>
            <person name="Hori S."/>
            <person name="Arai W."/>
            <person name="Tsubouchi T."/>
            <person name="Morono Y."/>
            <person name="Uchiyama I."/>
            <person name="Ito T."/>
            <person name="Fujiyama A."/>
            <person name="Inagaki F."/>
            <person name="Takami H."/>
        </authorList>
    </citation>
    <scope>NUCLEOTIDE SEQUENCE</scope>
    <source>
        <strain evidence="6">Expedition CK06-06</strain>
    </source>
</reference>
<dbReference type="PANTHER" id="PTHR21090">
    <property type="entry name" value="AROM/DEHYDROQUINATE SYNTHASE"/>
    <property type="match status" value="1"/>
</dbReference>
<dbReference type="InterPro" id="IPR036968">
    <property type="entry name" value="Enolpyruvate_Tfrase_sf"/>
</dbReference>
<gene>
    <name evidence="6" type="ORF">S01H4_56511</name>
</gene>
<dbReference type="InterPro" id="IPR023193">
    <property type="entry name" value="EPSP_synthase_CS"/>
</dbReference>
<keyword evidence="4" id="KW-0808">Transferase</keyword>
<dbReference type="GO" id="GO:0008652">
    <property type="term" value="P:amino acid biosynthetic process"/>
    <property type="evidence" value="ECO:0007669"/>
    <property type="project" value="UniProtKB-KW"/>
</dbReference>
<evidence type="ECO:0000256" key="4">
    <source>
        <dbReference type="ARBA" id="ARBA00022679"/>
    </source>
</evidence>
<dbReference type="PANTHER" id="PTHR21090:SF5">
    <property type="entry name" value="PENTAFUNCTIONAL AROM POLYPEPTIDE"/>
    <property type="match status" value="1"/>
</dbReference>
<feature type="non-terminal residue" evidence="6">
    <location>
        <position position="240"/>
    </location>
</feature>
<keyword evidence="2" id="KW-0963">Cytoplasm</keyword>
<evidence type="ECO:0000259" key="5">
    <source>
        <dbReference type="Pfam" id="PF00275"/>
    </source>
</evidence>
<evidence type="ECO:0000256" key="1">
    <source>
        <dbReference type="ARBA" id="ARBA00009948"/>
    </source>
</evidence>
<dbReference type="AlphaFoldDB" id="X1D0J5"/>
<protein>
    <recommendedName>
        <fullName evidence="5">Enolpyruvate transferase domain-containing protein</fullName>
    </recommendedName>
</protein>
<sequence>HISTCEDCLRTIKIFQAMGVKIEGAGTENLVIDGKGLRGLTTPKDILDAGNSATTMRLVIGVLAGQDFTATITGDQYLQRRPMMRVVQPLRLMGAKIEGREDANFAPLTIKGEKLKAVDYNLPVASAQVKSALLLAALYAKGKTTVSSPALSRDHTERMLKGFGASVKVKNLKVSIKGGARLAGQQIIVPGDISSAAFLIVGATLVKDAELTILNVGINPTRCGFIDALNQMGASIEIKN</sequence>
<name>X1D0J5_9ZZZZ</name>
<comment type="caution">
    <text evidence="6">The sequence shown here is derived from an EMBL/GenBank/DDBJ whole genome shotgun (WGS) entry which is preliminary data.</text>
</comment>
<evidence type="ECO:0000256" key="2">
    <source>
        <dbReference type="ARBA" id="ARBA00022490"/>
    </source>
</evidence>
<dbReference type="Gene3D" id="3.65.10.10">
    <property type="entry name" value="Enolpyruvate transferase domain"/>
    <property type="match status" value="2"/>
</dbReference>
<dbReference type="GO" id="GO:0009423">
    <property type="term" value="P:chorismate biosynthetic process"/>
    <property type="evidence" value="ECO:0007669"/>
    <property type="project" value="TreeGrafter"/>
</dbReference>
<accession>X1D0J5</accession>
<dbReference type="InterPro" id="IPR001986">
    <property type="entry name" value="Enolpyruvate_Tfrase_dom"/>
</dbReference>
<evidence type="ECO:0000313" key="6">
    <source>
        <dbReference type="EMBL" id="GAH14341.1"/>
    </source>
</evidence>
<feature type="non-terminal residue" evidence="6">
    <location>
        <position position="1"/>
    </location>
</feature>
<dbReference type="FunFam" id="3.65.10.10:FF:000005">
    <property type="entry name" value="3-phosphoshikimate 1-carboxyvinyltransferase"/>
    <property type="match status" value="1"/>
</dbReference>
<dbReference type="SUPFAM" id="SSF55205">
    <property type="entry name" value="EPT/RTPC-like"/>
    <property type="match status" value="1"/>
</dbReference>
<evidence type="ECO:0000256" key="3">
    <source>
        <dbReference type="ARBA" id="ARBA00022605"/>
    </source>
</evidence>
<dbReference type="GO" id="GO:0003866">
    <property type="term" value="F:3-phosphoshikimate 1-carboxyvinyltransferase activity"/>
    <property type="evidence" value="ECO:0007669"/>
    <property type="project" value="TreeGrafter"/>
</dbReference>
<keyword evidence="3" id="KW-0028">Amino-acid biosynthesis</keyword>
<dbReference type="PROSITE" id="PS00104">
    <property type="entry name" value="EPSP_SYNTHASE_1"/>
    <property type="match status" value="1"/>
</dbReference>